<sequence>MTTEHDRRRFLRIAGTGAAASIAGCTDASLLNQDEDENGDDRLTAVVDVAQADVEELYDQLESGEIDRVEFQEEVEQRRQDAIDEFESYVDEEDVTVEESSDEVEGLYLIDGDDGAILGALRSGPLTVLYGSEAYDLIIEQQQQQQGPVPEEGAENETANEDTDESENGDDGSADDDSSDS</sequence>
<evidence type="ECO:0000256" key="2">
    <source>
        <dbReference type="SAM" id="MobiDB-lite"/>
    </source>
</evidence>
<comment type="caution">
    <text evidence="3">The sequence shown here is derived from an EMBL/GenBank/DDBJ whole genome shotgun (WGS) entry which is preliminary data.</text>
</comment>
<dbReference type="EMBL" id="JBHSFA010000002">
    <property type="protein sequence ID" value="MFC4541554.1"/>
    <property type="molecule type" value="Genomic_DNA"/>
</dbReference>
<protein>
    <recommendedName>
        <fullName evidence="5">Twin-arginine translocation signal domain-containing protein</fullName>
    </recommendedName>
</protein>
<evidence type="ECO:0000313" key="4">
    <source>
        <dbReference type="Proteomes" id="UP001595898"/>
    </source>
</evidence>
<feature type="coiled-coil region" evidence="1">
    <location>
        <begin position="54"/>
        <end position="92"/>
    </location>
</feature>
<dbReference type="Proteomes" id="UP001595898">
    <property type="component" value="Unassembled WGS sequence"/>
</dbReference>
<organism evidence="3 4">
    <name type="scientific">Halosolutus amylolyticus</name>
    <dbReference type="NCBI Taxonomy" id="2932267"/>
    <lineage>
        <taxon>Archaea</taxon>
        <taxon>Methanobacteriati</taxon>
        <taxon>Methanobacteriota</taxon>
        <taxon>Stenosarchaea group</taxon>
        <taxon>Halobacteria</taxon>
        <taxon>Halobacteriales</taxon>
        <taxon>Natrialbaceae</taxon>
        <taxon>Halosolutus</taxon>
    </lineage>
</organism>
<feature type="compositionally biased region" description="Acidic residues" evidence="2">
    <location>
        <begin position="152"/>
        <end position="181"/>
    </location>
</feature>
<dbReference type="InterPro" id="IPR006311">
    <property type="entry name" value="TAT_signal"/>
</dbReference>
<dbReference type="AlphaFoldDB" id="A0ABD5PME7"/>
<gene>
    <name evidence="3" type="ORF">ACFO5R_06405</name>
</gene>
<accession>A0ABD5PME7</accession>
<keyword evidence="1" id="KW-0175">Coiled coil</keyword>
<dbReference type="RefSeq" id="WP_250139712.1">
    <property type="nucleotide sequence ID" value="NZ_JALIQP010000002.1"/>
</dbReference>
<name>A0ABD5PME7_9EURY</name>
<dbReference type="PROSITE" id="PS51257">
    <property type="entry name" value="PROKAR_LIPOPROTEIN"/>
    <property type="match status" value="1"/>
</dbReference>
<proteinExistence type="predicted"/>
<dbReference type="PROSITE" id="PS51318">
    <property type="entry name" value="TAT"/>
    <property type="match status" value="1"/>
</dbReference>
<keyword evidence="4" id="KW-1185">Reference proteome</keyword>
<evidence type="ECO:0000313" key="3">
    <source>
        <dbReference type="EMBL" id="MFC4541554.1"/>
    </source>
</evidence>
<feature type="region of interest" description="Disordered" evidence="2">
    <location>
        <begin position="140"/>
        <end position="181"/>
    </location>
</feature>
<evidence type="ECO:0008006" key="5">
    <source>
        <dbReference type="Google" id="ProtNLM"/>
    </source>
</evidence>
<evidence type="ECO:0000256" key="1">
    <source>
        <dbReference type="SAM" id="Coils"/>
    </source>
</evidence>
<reference evidence="3 4" key="1">
    <citation type="journal article" date="2019" name="Int. J. Syst. Evol. Microbiol.">
        <title>The Global Catalogue of Microorganisms (GCM) 10K type strain sequencing project: providing services to taxonomists for standard genome sequencing and annotation.</title>
        <authorList>
            <consortium name="The Broad Institute Genomics Platform"/>
            <consortium name="The Broad Institute Genome Sequencing Center for Infectious Disease"/>
            <person name="Wu L."/>
            <person name="Ma J."/>
        </authorList>
    </citation>
    <scope>NUCLEOTIDE SEQUENCE [LARGE SCALE GENOMIC DNA]</scope>
    <source>
        <strain evidence="3 4">WLHS5</strain>
    </source>
</reference>